<keyword evidence="1" id="KW-0472">Membrane</keyword>
<protein>
    <recommendedName>
        <fullName evidence="4">Phage holin family protein</fullName>
    </recommendedName>
</protein>
<gene>
    <name evidence="2" type="ORF">E0F98_12660</name>
</gene>
<keyword evidence="1" id="KW-0812">Transmembrane</keyword>
<organism evidence="2 3">
    <name type="scientific">Flavobacterium hiemivividum</name>
    <dbReference type="NCBI Taxonomy" id="2541734"/>
    <lineage>
        <taxon>Bacteria</taxon>
        <taxon>Pseudomonadati</taxon>
        <taxon>Bacteroidota</taxon>
        <taxon>Flavobacteriia</taxon>
        <taxon>Flavobacteriales</taxon>
        <taxon>Flavobacteriaceae</taxon>
        <taxon>Flavobacterium</taxon>
    </lineage>
</organism>
<sequence>MSSKATTIEILFEKVEDYTRTTVELAKLKVIDTSADVLSSLLSRLAIAIVFAMFILLLNFGLSIWLGEVLGSMYYGFFIMAALYLILSIVLYSYKDKWIKMPISNFIITKMLKNQKHD</sequence>
<dbReference type="AlphaFoldDB" id="A0A4R5CXK4"/>
<dbReference type="Proteomes" id="UP000294597">
    <property type="component" value="Unassembled WGS sequence"/>
</dbReference>
<dbReference type="RefSeq" id="WP_132112034.1">
    <property type="nucleotide sequence ID" value="NZ_SMFO01000010.1"/>
</dbReference>
<accession>A0A4R5CXK4</accession>
<comment type="caution">
    <text evidence="2">The sequence shown here is derived from an EMBL/GenBank/DDBJ whole genome shotgun (WGS) entry which is preliminary data.</text>
</comment>
<keyword evidence="3" id="KW-1185">Reference proteome</keyword>
<evidence type="ECO:0008006" key="4">
    <source>
        <dbReference type="Google" id="ProtNLM"/>
    </source>
</evidence>
<evidence type="ECO:0000256" key="1">
    <source>
        <dbReference type="SAM" id="Phobius"/>
    </source>
</evidence>
<feature type="transmembrane region" description="Helical" evidence="1">
    <location>
        <begin position="73"/>
        <end position="94"/>
    </location>
</feature>
<keyword evidence="1" id="KW-1133">Transmembrane helix</keyword>
<feature type="transmembrane region" description="Helical" evidence="1">
    <location>
        <begin position="45"/>
        <end position="67"/>
    </location>
</feature>
<proteinExistence type="predicted"/>
<dbReference type="EMBL" id="SMFO01000010">
    <property type="protein sequence ID" value="TDE02655.1"/>
    <property type="molecule type" value="Genomic_DNA"/>
</dbReference>
<name>A0A4R5CXK4_9FLAO</name>
<reference evidence="2 3" key="1">
    <citation type="submission" date="2019-03" db="EMBL/GenBank/DDBJ databases">
        <title>Flavobacterium TSA-D2 sp. nov., isolated from arctic soil.</title>
        <authorList>
            <person name="Chaudhary D.K."/>
        </authorList>
    </citation>
    <scope>NUCLEOTIDE SEQUENCE [LARGE SCALE GENOMIC DNA]</scope>
    <source>
        <strain evidence="2 3">TSA-D2</strain>
    </source>
</reference>
<evidence type="ECO:0000313" key="3">
    <source>
        <dbReference type="Proteomes" id="UP000294597"/>
    </source>
</evidence>
<evidence type="ECO:0000313" key="2">
    <source>
        <dbReference type="EMBL" id="TDE02655.1"/>
    </source>
</evidence>